<dbReference type="Proteomes" id="UP000008810">
    <property type="component" value="Chromosome 2"/>
</dbReference>
<dbReference type="InParanoid" id="A0A2K2D891"/>
<name>A0A2K2D891_BRADI</name>
<feature type="region of interest" description="Disordered" evidence="1">
    <location>
        <begin position="1"/>
        <end position="27"/>
    </location>
</feature>
<evidence type="ECO:0000313" key="3">
    <source>
        <dbReference type="EnsemblPlants" id="PNT70504"/>
    </source>
</evidence>
<protein>
    <submittedName>
        <fullName evidence="2 3">Uncharacterized protein</fullName>
    </submittedName>
</protein>
<sequence>MVISIGSTYSQLFRSDRRTRSSSRGRKTLLSSGSSLVEMQSETYTLNLFLYCFPLHAPSKTLSDPHPLSIHINYAISISST</sequence>
<proteinExistence type="predicted"/>
<dbReference type="Gramene" id="PNT70504">
    <property type="protein sequence ID" value="PNT70504"/>
    <property type="gene ID" value="BRADI_2g13133v3"/>
</dbReference>
<evidence type="ECO:0000256" key="1">
    <source>
        <dbReference type="SAM" id="MobiDB-lite"/>
    </source>
</evidence>
<organism evidence="2">
    <name type="scientific">Brachypodium distachyon</name>
    <name type="common">Purple false brome</name>
    <name type="synonym">Trachynia distachya</name>
    <dbReference type="NCBI Taxonomy" id="15368"/>
    <lineage>
        <taxon>Eukaryota</taxon>
        <taxon>Viridiplantae</taxon>
        <taxon>Streptophyta</taxon>
        <taxon>Embryophyta</taxon>
        <taxon>Tracheophyta</taxon>
        <taxon>Spermatophyta</taxon>
        <taxon>Magnoliopsida</taxon>
        <taxon>Liliopsida</taxon>
        <taxon>Poales</taxon>
        <taxon>Poaceae</taxon>
        <taxon>BOP clade</taxon>
        <taxon>Pooideae</taxon>
        <taxon>Stipodae</taxon>
        <taxon>Brachypodieae</taxon>
        <taxon>Brachypodium</taxon>
    </lineage>
</organism>
<reference evidence="2 3" key="1">
    <citation type="journal article" date="2010" name="Nature">
        <title>Genome sequencing and analysis of the model grass Brachypodium distachyon.</title>
        <authorList>
            <consortium name="International Brachypodium Initiative"/>
        </authorList>
    </citation>
    <scope>NUCLEOTIDE SEQUENCE [LARGE SCALE GENOMIC DNA]</scope>
    <source>
        <strain evidence="2 3">Bd21</strain>
    </source>
</reference>
<evidence type="ECO:0000313" key="4">
    <source>
        <dbReference type="Proteomes" id="UP000008810"/>
    </source>
</evidence>
<dbReference type="EnsemblPlants" id="PNT70504">
    <property type="protein sequence ID" value="PNT70504"/>
    <property type="gene ID" value="BRADI_2g13133v3"/>
</dbReference>
<dbReference type="AlphaFoldDB" id="A0A2K2D891"/>
<gene>
    <name evidence="2" type="ORF">BRADI_2g13133v3</name>
</gene>
<reference evidence="3" key="3">
    <citation type="submission" date="2018-08" db="UniProtKB">
        <authorList>
            <consortium name="EnsemblPlants"/>
        </authorList>
    </citation>
    <scope>IDENTIFICATION</scope>
    <source>
        <strain evidence="3">cv. Bd21</strain>
    </source>
</reference>
<evidence type="ECO:0000313" key="2">
    <source>
        <dbReference type="EMBL" id="PNT70504.1"/>
    </source>
</evidence>
<feature type="compositionally biased region" description="Polar residues" evidence="1">
    <location>
        <begin position="1"/>
        <end position="13"/>
    </location>
</feature>
<reference evidence="2" key="2">
    <citation type="submission" date="2017-06" db="EMBL/GenBank/DDBJ databases">
        <title>WGS assembly of Brachypodium distachyon.</title>
        <authorList>
            <consortium name="The International Brachypodium Initiative"/>
            <person name="Lucas S."/>
            <person name="Harmon-Smith M."/>
            <person name="Lail K."/>
            <person name="Tice H."/>
            <person name="Grimwood J."/>
            <person name="Bruce D."/>
            <person name="Barry K."/>
            <person name="Shu S."/>
            <person name="Lindquist E."/>
            <person name="Wang M."/>
            <person name="Pitluck S."/>
            <person name="Vogel J.P."/>
            <person name="Garvin D.F."/>
            <person name="Mockler T.C."/>
            <person name="Schmutz J."/>
            <person name="Rokhsar D."/>
            <person name="Bevan M.W."/>
        </authorList>
    </citation>
    <scope>NUCLEOTIDE SEQUENCE</scope>
    <source>
        <strain evidence="2">Bd21</strain>
    </source>
</reference>
<dbReference type="EMBL" id="CM000881">
    <property type="protein sequence ID" value="PNT70504.1"/>
    <property type="molecule type" value="Genomic_DNA"/>
</dbReference>
<accession>A0A2K2D891</accession>
<keyword evidence="4" id="KW-1185">Reference proteome</keyword>